<feature type="signal peptide" evidence="1">
    <location>
        <begin position="1"/>
        <end position="21"/>
    </location>
</feature>
<name>A0ABT7EQC8_9GAMM</name>
<keyword evidence="3" id="KW-1185">Reference proteome</keyword>
<evidence type="ECO:0000256" key="1">
    <source>
        <dbReference type="SAM" id="SignalP"/>
    </source>
</evidence>
<evidence type="ECO:0000313" key="3">
    <source>
        <dbReference type="Proteomes" id="UP001231915"/>
    </source>
</evidence>
<accession>A0ABT7EQC8</accession>
<protein>
    <submittedName>
        <fullName evidence="2">Uncharacterized protein</fullName>
    </submittedName>
</protein>
<gene>
    <name evidence="2" type="ORF">QNM18_19595</name>
</gene>
<reference evidence="2 3" key="1">
    <citation type="submission" date="2023-05" db="EMBL/GenBank/DDBJ databases">
        <title>Pseudoalteromonas ardens sp. nov., Pseudoalteromonas obscura sp. nov., and Pseudoalteromonas umbrosa sp. nov., isolated from the coral Montipora capitata.</title>
        <authorList>
            <person name="Thomas E.M."/>
            <person name="Smith E.M."/>
            <person name="Papke E."/>
            <person name="Shlafstein M.D."/>
            <person name="Oline D.K."/>
            <person name="Videau P."/>
            <person name="Saw J.H."/>
            <person name="Strangman W.K."/>
            <person name="Ushijima B."/>
        </authorList>
    </citation>
    <scope>NUCLEOTIDE SEQUENCE [LARGE SCALE GENOMIC DNA]</scope>
    <source>
        <strain evidence="2 3">P94</strain>
    </source>
</reference>
<dbReference type="EMBL" id="JASJUT010000010">
    <property type="protein sequence ID" value="MDK2597262.1"/>
    <property type="molecule type" value="Genomic_DNA"/>
</dbReference>
<proteinExistence type="predicted"/>
<sequence>MKYIKLAIVAAAMSVGASAYADSSLGVNITEQPRPGVPQARWTYVNITDSYGQNQNAKFNYSISNYTINFDWTTNEGATGGCMIYYDVNKDSSGAWDDQVAKRRYDTTKLILSNLKPGDQLFVQSAFGKNSSPCEVTVKHSIGLK</sequence>
<feature type="chain" id="PRO_5045880311" evidence="1">
    <location>
        <begin position="22"/>
        <end position="145"/>
    </location>
</feature>
<keyword evidence="1" id="KW-0732">Signal</keyword>
<comment type="caution">
    <text evidence="2">The sequence shown here is derived from an EMBL/GenBank/DDBJ whole genome shotgun (WGS) entry which is preliminary data.</text>
</comment>
<organism evidence="2 3">
    <name type="scientific">Pseudoalteromonas obscura</name>
    <dbReference type="NCBI Taxonomy" id="3048491"/>
    <lineage>
        <taxon>Bacteria</taxon>
        <taxon>Pseudomonadati</taxon>
        <taxon>Pseudomonadota</taxon>
        <taxon>Gammaproteobacteria</taxon>
        <taxon>Alteromonadales</taxon>
        <taxon>Pseudoalteromonadaceae</taxon>
        <taxon>Pseudoalteromonas</taxon>
    </lineage>
</organism>
<dbReference type="Proteomes" id="UP001231915">
    <property type="component" value="Unassembled WGS sequence"/>
</dbReference>
<evidence type="ECO:0000313" key="2">
    <source>
        <dbReference type="EMBL" id="MDK2597262.1"/>
    </source>
</evidence>
<dbReference type="RefSeq" id="WP_247687175.1">
    <property type="nucleotide sequence ID" value="NZ_JASJUT010000010.1"/>
</dbReference>